<evidence type="ECO:0000259" key="1">
    <source>
        <dbReference type="PROSITE" id="PS51186"/>
    </source>
</evidence>
<evidence type="ECO:0000313" key="3">
    <source>
        <dbReference type="Proteomes" id="UP001597079"/>
    </source>
</evidence>
<protein>
    <submittedName>
        <fullName evidence="2">GNAT family N-acetyltransferase</fullName>
        <ecNumber evidence="2">2.3.1.-</ecNumber>
    </submittedName>
</protein>
<dbReference type="InterPro" id="IPR016181">
    <property type="entry name" value="Acyl_CoA_acyltransferase"/>
</dbReference>
<comment type="caution">
    <text evidence="2">The sequence shown here is derived from an EMBL/GenBank/DDBJ whole genome shotgun (WGS) entry which is preliminary data.</text>
</comment>
<name>A0ABW4JKY6_9BACL</name>
<accession>A0ABW4JKY6</accession>
<dbReference type="Proteomes" id="UP001597079">
    <property type="component" value="Unassembled WGS sequence"/>
</dbReference>
<keyword evidence="2" id="KW-0808">Transferase</keyword>
<sequence>MEQVEVRLLQPGEYPAAVALSDVTFRDVSQKSMGSAFPAIFSPALSQCFGTFVDGKLAAFMGLVPSVVHVGPSRLMVYSLGSVCTHPNYQGKGYASMLLAQVQNFIRQANAALLLVSGERSLYTRANCFAFGQVSEITLEADSDAITAAETDIVIRELESRDWLTVHALASGRAVRYEQGVWEMATLVESEAHASCVHLRHKALVAERDGELVAFAILALPERENQPGLAVEWGGDAQGVAAICRFATATSGLARLVAHVPWHEADLIEQLTQGPHQSKQAHNQGTLYVTDVSLLLTQMKAYLAEKDPVLSAQLAVETDEQGAYHLTLGTEKVVLGAEDLISFFFNPTWEATKASDEMGRLRQKLFPLPFPYTAGLNYV</sequence>
<dbReference type="CDD" id="cd04301">
    <property type="entry name" value="NAT_SF"/>
    <property type="match status" value="1"/>
</dbReference>
<gene>
    <name evidence="2" type="ORF">ACFSB2_20540</name>
</gene>
<proteinExistence type="predicted"/>
<dbReference type="RefSeq" id="WP_377944976.1">
    <property type="nucleotide sequence ID" value="NZ_JBHUCX010000083.1"/>
</dbReference>
<dbReference type="PROSITE" id="PS51186">
    <property type="entry name" value="GNAT"/>
    <property type="match status" value="1"/>
</dbReference>
<evidence type="ECO:0000313" key="2">
    <source>
        <dbReference type="EMBL" id="MFD1677067.1"/>
    </source>
</evidence>
<dbReference type="SUPFAM" id="SSF55729">
    <property type="entry name" value="Acyl-CoA N-acyltransferases (Nat)"/>
    <property type="match status" value="1"/>
</dbReference>
<dbReference type="EC" id="2.3.1.-" evidence="2"/>
<dbReference type="Gene3D" id="3.40.630.30">
    <property type="match status" value="1"/>
</dbReference>
<keyword evidence="2" id="KW-0012">Acyltransferase</keyword>
<feature type="domain" description="N-acetyltransferase" evidence="1">
    <location>
        <begin position="4"/>
        <end position="153"/>
    </location>
</feature>
<reference evidence="3" key="1">
    <citation type="journal article" date="2019" name="Int. J. Syst. Evol. Microbiol.">
        <title>The Global Catalogue of Microorganisms (GCM) 10K type strain sequencing project: providing services to taxonomists for standard genome sequencing and annotation.</title>
        <authorList>
            <consortium name="The Broad Institute Genomics Platform"/>
            <consortium name="The Broad Institute Genome Sequencing Center for Infectious Disease"/>
            <person name="Wu L."/>
            <person name="Ma J."/>
        </authorList>
    </citation>
    <scope>NUCLEOTIDE SEQUENCE [LARGE SCALE GENOMIC DNA]</scope>
    <source>
        <strain evidence="3">CGMCC 1.12286</strain>
    </source>
</reference>
<organism evidence="2 3">
    <name type="scientific">Alicyclobacillus fodiniaquatilis</name>
    <dbReference type="NCBI Taxonomy" id="1661150"/>
    <lineage>
        <taxon>Bacteria</taxon>
        <taxon>Bacillati</taxon>
        <taxon>Bacillota</taxon>
        <taxon>Bacilli</taxon>
        <taxon>Bacillales</taxon>
        <taxon>Alicyclobacillaceae</taxon>
        <taxon>Alicyclobacillus</taxon>
    </lineage>
</organism>
<dbReference type="InterPro" id="IPR000182">
    <property type="entry name" value="GNAT_dom"/>
</dbReference>
<dbReference type="EMBL" id="JBHUCX010000083">
    <property type="protein sequence ID" value="MFD1677067.1"/>
    <property type="molecule type" value="Genomic_DNA"/>
</dbReference>
<keyword evidence="3" id="KW-1185">Reference proteome</keyword>
<dbReference type="GO" id="GO:0016746">
    <property type="term" value="F:acyltransferase activity"/>
    <property type="evidence" value="ECO:0007669"/>
    <property type="project" value="UniProtKB-KW"/>
</dbReference>
<dbReference type="Pfam" id="PF13527">
    <property type="entry name" value="Acetyltransf_9"/>
    <property type="match status" value="1"/>
</dbReference>